<evidence type="ECO:0000313" key="1">
    <source>
        <dbReference type="EMBL" id="RKP55558.1"/>
    </source>
</evidence>
<dbReference type="RefSeq" id="WP_120976416.1">
    <property type="nucleotide sequence ID" value="NZ_RBZM01000004.1"/>
</dbReference>
<name>A0A494Y0N5_9BACL</name>
<comment type="caution">
    <text evidence="1">The sequence shown here is derived from an EMBL/GenBank/DDBJ whole genome shotgun (WGS) entry which is preliminary data.</text>
</comment>
<sequence>MSHPYHDFEGTLLWNLINNGINDLSNNQDINEMTRREYIVGYLYSQLKDFIKTELDGAEIVELSNKGSYGYIIDEDGNEIEISYLAVCNYKGKSEFYLFACDNRFNVIGDTVHSSIEEAKATKNNDFEINWTTRI</sequence>
<dbReference type="AlphaFoldDB" id="A0A494Y0N5"/>
<proteinExistence type="predicted"/>
<accession>A0A494Y0N5</accession>
<keyword evidence="2" id="KW-1185">Reference proteome</keyword>
<organism evidence="1 2">
    <name type="scientific">Cohnella endophytica</name>
    <dbReference type="NCBI Taxonomy" id="2419778"/>
    <lineage>
        <taxon>Bacteria</taxon>
        <taxon>Bacillati</taxon>
        <taxon>Bacillota</taxon>
        <taxon>Bacilli</taxon>
        <taxon>Bacillales</taxon>
        <taxon>Paenibacillaceae</taxon>
        <taxon>Cohnella</taxon>
    </lineage>
</organism>
<reference evidence="1 2" key="1">
    <citation type="submission" date="2018-10" db="EMBL/GenBank/DDBJ databases">
        <title>Cohnella sp. M2MS4P-1, whole genome shotgun sequence.</title>
        <authorList>
            <person name="Tuo L."/>
        </authorList>
    </citation>
    <scope>NUCLEOTIDE SEQUENCE [LARGE SCALE GENOMIC DNA]</scope>
    <source>
        <strain evidence="1 2">M2MS4P-1</strain>
    </source>
</reference>
<protein>
    <submittedName>
        <fullName evidence="1">Uncharacterized protein</fullName>
    </submittedName>
</protein>
<dbReference type="EMBL" id="RBZM01000004">
    <property type="protein sequence ID" value="RKP55558.1"/>
    <property type="molecule type" value="Genomic_DNA"/>
</dbReference>
<dbReference type="Proteomes" id="UP000282076">
    <property type="component" value="Unassembled WGS sequence"/>
</dbReference>
<gene>
    <name evidence="1" type="ORF">D7Z26_10270</name>
</gene>
<dbReference type="OrthoDB" id="2452999at2"/>
<evidence type="ECO:0000313" key="2">
    <source>
        <dbReference type="Proteomes" id="UP000282076"/>
    </source>
</evidence>